<dbReference type="GO" id="GO:0004842">
    <property type="term" value="F:ubiquitin-protein transferase activity"/>
    <property type="evidence" value="ECO:0007669"/>
    <property type="project" value="InterPro"/>
</dbReference>
<accession>A0A3M6XHA5</accession>
<gene>
    <name evidence="14" type="ORF">D0866_06026</name>
    <name evidence="13" type="ORF">D0868_01253</name>
    <name evidence="12" type="ORF">D0869_00464</name>
</gene>
<evidence type="ECO:0000256" key="6">
    <source>
        <dbReference type="ARBA" id="ARBA00022833"/>
    </source>
</evidence>
<dbReference type="SUPFAM" id="SSF47370">
    <property type="entry name" value="Bromodomain"/>
    <property type="match status" value="1"/>
</dbReference>
<dbReference type="SUPFAM" id="SSF57850">
    <property type="entry name" value="RING/U-box"/>
    <property type="match status" value="1"/>
</dbReference>
<feature type="region of interest" description="Disordered" evidence="9">
    <location>
        <begin position="391"/>
        <end position="414"/>
    </location>
</feature>
<dbReference type="PROSITE" id="PS00633">
    <property type="entry name" value="BROMODOMAIN_1"/>
    <property type="match status" value="1"/>
</dbReference>
<dbReference type="OrthoDB" id="10009520at2759"/>
<name>A0A3M6XHA5_HORWE</name>
<dbReference type="EMBL" id="QWIJ01000013">
    <property type="protein sequence ID" value="RMX89966.1"/>
    <property type="molecule type" value="Genomic_DNA"/>
</dbReference>
<evidence type="ECO:0000256" key="9">
    <source>
        <dbReference type="SAM" id="MobiDB-lite"/>
    </source>
</evidence>
<reference evidence="15 16" key="1">
    <citation type="journal article" date="2018" name="BMC Genomics">
        <title>Genomic evidence for intraspecific hybridization in a clonal and extremely halotolerant yeast.</title>
        <authorList>
            <person name="Gostincar C."/>
            <person name="Stajich J.E."/>
            <person name="Zupancic J."/>
            <person name="Zalar P."/>
            <person name="Gunde-Cimerman N."/>
        </authorList>
    </citation>
    <scope>NUCLEOTIDE SEQUENCE [LARGE SCALE GENOMIC DNA]</scope>
    <source>
        <strain evidence="14 15">EXF-6651</strain>
        <strain evidence="13 17">EXF-6654</strain>
        <strain evidence="12 16">EXF-6656</strain>
    </source>
</reference>
<evidence type="ECO:0000256" key="7">
    <source>
        <dbReference type="ARBA" id="ARBA00023117"/>
    </source>
</evidence>
<dbReference type="PROSITE" id="PS50014">
    <property type="entry name" value="BROMODOMAIN_2"/>
    <property type="match status" value="1"/>
</dbReference>
<evidence type="ECO:0000256" key="1">
    <source>
        <dbReference type="ARBA" id="ARBA00022679"/>
    </source>
</evidence>
<feature type="domain" description="RING-type" evidence="11">
    <location>
        <begin position="11"/>
        <end position="326"/>
    </location>
</feature>
<organism evidence="12 16">
    <name type="scientific">Hortaea werneckii</name>
    <name type="common">Black yeast</name>
    <name type="synonym">Cladosporium werneckii</name>
    <dbReference type="NCBI Taxonomy" id="91943"/>
    <lineage>
        <taxon>Eukaryota</taxon>
        <taxon>Fungi</taxon>
        <taxon>Dikarya</taxon>
        <taxon>Ascomycota</taxon>
        <taxon>Pezizomycotina</taxon>
        <taxon>Dothideomycetes</taxon>
        <taxon>Dothideomycetidae</taxon>
        <taxon>Mycosphaerellales</taxon>
        <taxon>Teratosphaeriaceae</taxon>
        <taxon>Hortaea</taxon>
    </lineage>
</organism>
<dbReference type="SMART" id="SM00297">
    <property type="entry name" value="BROMO"/>
    <property type="match status" value="1"/>
</dbReference>
<comment type="caution">
    <text evidence="12">The sequence shown here is derived from an EMBL/GenBank/DDBJ whole genome shotgun (WGS) entry which is preliminary data.</text>
</comment>
<feature type="domain" description="Bromo" evidence="10">
    <location>
        <begin position="139"/>
        <end position="207"/>
    </location>
</feature>
<dbReference type="GO" id="GO:0008270">
    <property type="term" value="F:zinc ion binding"/>
    <property type="evidence" value="ECO:0007669"/>
    <property type="project" value="UniProtKB-KW"/>
</dbReference>
<keyword evidence="5" id="KW-0833">Ubl conjugation pathway</keyword>
<dbReference type="PANTHER" id="PTHR11685">
    <property type="entry name" value="RBR FAMILY RING FINGER AND IBR DOMAIN-CONTAINING"/>
    <property type="match status" value="1"/>
</dbReference>
<dbReference type="VEuPathDB" id="FungiDB:BTJ68_03420"/>
<dbReference type="InterPro" id="IPR001487">
    <property type="entry name" value="Bromodomain"/>
</dbReference>
<dbReference type="InterPro" id="IPR018359">
    <property type="entry name" value="Bromodomain_CS"/>
</dbReference>
<dbReference type="CDD" id="cd20335">
    <property type="entry name" value="BRcat_RBR"/>
    <property type="match status" value="1"/>
</dbReference>
<evidence type="ECO:0000256" key="8">
    <source>
        <dbReference type="PROSITE-ProRule" id="PRU00035"/>
    </source>
</evidence>
<dbReference type="GO" id="GO:0016567">
    <property type="term" value="P:protein ubiquitination"/>
    <property type="evidence" value="ECO:0007669"/>
    <property type="project" value="InterPro"/>
</dbReference>
<feature type="compositionally biased region" description="Low complexity" evidence="9">
    <location>
        <begin position="341"/>
        <end position="354"/>
    </location>
</feature>
<dbReference type="InterPro" id="IPR044066">
    <property type="entry name" value="TRIAD_supradom"/>
</dbReference>
<feature type="compositionally biased region" description="Acidic residues" evidence="9">
    <location>
        <begin position="329"/>
        <end position="338"/>
    </location>
</feature>
<dbReference type="Proteomes" id="UP000281245">
    <property type="component" value="Unassembled WGS sequence"/>
</dbReference>
<evidence type="ECO:0000313" key="13">
    <source>
        <dbReference type="EMBL" id="RMY14794.1"/>
    </source>
</evidence>
<feature type="region of interest" description="Disordered" evidence="9">
    <location>
        <begin position="329"/>
        <end position="358"/>
    </location>
</feature>
<evidence type="ECO:0000313" key="12">
    <source>
        <dbReference type="EMBL" id="RMX89966.1"/>
    </source>
</evidence>
<keyword evidence="4" id="KW-0863">Zinc-finger</keyword>
<dbReference type="EMBL" id="QWIK01000055">
    <property type="protein sequence ID" value="RMY14794.1"/>
    <property type="molecule type" value="Genomic_DNA"/>
</dbReference>
<dbReference type="GO" id="GO:0006325">
    <property type="term" value="P:chromatin organization"/>
    <property type="evidence" value="ECO:0007669"/>
    <property type="project" value="UniProtKB-ARBA"/>
</dbReference>
<dbReference type="Proteomes" id="UP000282582">
    <property type="component" value="Unassembled WGS sequence"/>
</dbReference>
<dbReference type="InterPro" id="IPR036427">
    <property type="entry name" value="Bromodomain-like_sf"/>
</dbReference>
<sequence length="532" mass="59333">MDTYNREQPPPTPHCVVCEDDDEELPLIRPCRLCRSEYCQPCLGEMFMGAAADGGRMPPRCCAFLQIHTALPALSAQEADTYRAKLEEFLTPDKVYCPAPTCSAFISRRFIPPIPTTTPSLPRPVSQQKIMAEILKRVVAHPAARFFRGEVDISQAPGYTAVVANHIDLTSITNHLSKYASAKELSADMKLIVKNAKAYNGRKHPISKTADELFDVYLEEVYAVLDFVAQADKPTAQAFFPCPKCHMAICTKCKQIEHGTQPCDTTTRDEELAMLQQFGIKQCPNCKQAIRKMFGCSHIQCRCGAHFCYHCQLSVRDCDGSCDRYDEEFSGQDSDAETGTEASQESQMQSQPQHQAEDYEDADYNVAIQIAPNGFAANPAANHPTEAVAVRDTKGDPNHGPQSPHTGQHESTASETAPINLDAGGSVRWADSGLDFGSEPDDSTAYDQIWSCLHDFMEYVSKNDGHNHGREDLMECNRCFQRVAPAKRRDNDIYVSRNGEDRIIKVDNQAWECLMCRLVTCTRCMEIFEGRV</sequence>
<keyword evidence="1" id="KW-0808">Transferase</keyword>
<evidence type="ECO:0000256" key="4">
    <source>
        <dbReference type="ARBA" id="ARBA00022771"/>
    </source>
</evidence>
<evidence type="ECO:0000259" key="11">
    <source>
        <dbReference type="PROSITE" id="PS51873"/>
    </source>
</evidence>
<protein>
    <recommendedName>
        <fullName evidence="18">RING-type domain-containing protein</fullName>
    </recommendedName>
</protein>
<feature type="compositionally biased region" description="Polar residues" evidence="9">
    <location>
        <begin position="400"/>
        <end position="414"/>
    </location>
</feature>
<evidence type="ECO:0000313" key="16">
    <source>
        <dbReference type="Proteomes" id="UP000281245"/>
    </source>
</evidence>
<evidence type="ECO:0000259" key="10">
    <source>
        <dbReference type="PROSITE" id="PS50014"/>
    </source>
</evidence>
<dbReference type="Pfam" id="PF00439">
    <property type="entry name" value="Bromodomain"/>
    <property type="match status" value="1"/>
</dbReference>
<evidence type="ECO:0000313" key="15">
    <source>
        <dbReference type="Proteomes" id="UP000276864"/>
    </source>
</evidence>
<evidence type="ECO:0000313" key="14">
    <source>
        <dbReference type="EMBL" id="RMY33302.1"/>
    </source>
</evidence>
<keyword evidence="3" id="KW-0677">Repeat</keyword>
<keyword evidence="6" id="KW-0862">Zinc</keyword>
<dbReference type="EMBL" id="QWIM01000552">
    <property type="protein sequence ID" value="RMY33302.1"/>
    <property type="molecule type" value="Genomic_DNA"/>
</dbReference>
<evidence type="ECO:0000256" key="2">
    <source>
        <dbReference type="ARBA" id="ARBA00022723"/>
    </source>
</evidence>
<keyword evidence="2" id="KW-0479">Metal-binding</keyword>
<dbReference type="Gene3D" id="1.20.920.10">
    <property type="entry name" value="Bromodomain-like"/>
    <property type="match status" value="1"/>
</dbReference>
<evidence type="ECO:0000313" key="17">
    <source>
        <dbReference type="Proteomes" id="UP000282582"/>
    </source>
</evidence>
<evidence type="ECO:0000256" key="3">
    <source>
        <dbReference type="ARBA" id="ARBA00022737"/>
    </source>
</evidence>
<dbReference type="Gene3D" id="1.20.120.1750">
    <property type="match status" value="1"/>
</dbReference>
<proteinExistence type="predicted"/>
<dbReference type="AlphaFoldDB" id="A0A3M6XHA5"/>
<evidence type="ECO:0000256" key="5">
    <source>
        <dbReference type="ARBA" id="ARBA00022786"/>
    </source>
</evidence>
<dbReference type="PROSITE" id="PS51873">
    <property type="entry name" value="TRIAD"/>
    <property type="match status" value="1"/>
</dbReference>
<dbReference type="CDD" id="cd22584">
    <property type="entry name" value="Rcat_RBR_unk"/>
    <property type="match status" value="1"/>
</dbReference>
<keyword evidence="7 8" id="KW-0103">Bromodomain</keyword>
<dbReference type="Proteomes" id="UP000276864">
    <property type="component" value="Unassembled WGS sequence"/>
</dbReference>
<dbReference type="CDD" id="cd04369">
    <property type="entry name" value="Bromodomain"/>
    <property type="match status" value="1"/>
</dbReference>
<evidence type="ECO:0008006" key="18">
    <source>
        <dbReference type="Google" id="ProtNLM"/>
    </source>
</evidence>
<dbReference type="InterPro" id="IPR031127">
    <property type="entry name" value="E3_UB_ligase_RBR"/>
</dbReference>